<keyword evidence="1" id="KW-1133">Transmembrane helix</keyword>
<evidence type="ECO:0000313" key="4">
    <source>
        <dbReference type="Proteomes" id="UP000494115"/>
    </source>
</evidence>
<sequence length="249" mass="27636">MMWVEGVFVAMLATWGAAFQWLPGRRRITVAIGALALWAIGSGWIAHMLLDSLRVPPVEPQPPFAAQVAIVVLGGGTVFDDDQGYYVPRRDSYMKGVAAAALYRDCRSASSSCTVFLSGGDPEHHGITEAEAFRRELVALNVPQADIRLEPRSWNTYQNAKYTTAMLGDVQGTQIFLITAPYHMHRALAMFERFHVHPIPWSSALAPPKQGDRLHAIRPLIENVRLTEVGVHEILGMVQLKLYAALGWY</sequence>
<dbReference type="CDD" id="cd06259">
    <property type="entry name" value="YdcF-like"/>
    <property type="match status" value="1"/>
</dbReference>
<proteinExistence type="predicted"/>
<reference evidence="3 4" key="1">
    <citation type="submission" date="2020-04" db="EMBL/GenBank/DDBJ databases">
        <authorList>
            <person name="De Canck E."/>
        </authorList>
    </citation>
    <scope>NUCLEOTIDE SEQUENCE [LARGE SCALE GENOMIC DNA]</scope>
    <source>
        <strain evidence="3 4">LMG 28138</strain>
    </source>
</reference>
<dbReference type="Pfam" id="PF02698">
    <property type="entry name" value="DUF218"/>
    <property type="match status" value="1"/>
</dbReference>
<dbReference type="RefSeq" id="WP_175103318.1">
    <property type="nucleotide sequence ID" value="NZ_CADIKM010000002.1"/>
</dbReference>
<feature type="domain" description="DUF218" evidence="2">
    <location>
        <begin position="69"/>
        <end position="236"/>
    </location>
</feature>
<feature type="transmembrane region" description="Helical" evidence="1">
    <location>
        <begin position="30"/>
        <end position="50"/>
    </location>
</feature>
<organism evidence="3 4">
    <name type="scientific">Pararobbsia alpina</name>
    <dbReference type="NCBI Taxonomy" id="621374"/>
    <lineage>
        <taxon>Bacteria</taxon>
        <taxon>Pseudomonadati</taxon>
        <taxon>Pseudomonadota</taxon>
        <taxon>Betaproteobacteria</taxon>
        <taxon>Burkholderiales</taxon>
        <taxon>Burkholderiaceae</taxon>
        <taxon>Pararobbsia</taxon>
    </lineage>
</organism>
<keyword evidence="1" id="KW-0812">Transmembrane</keyword>
<evidence type="ECO:0000256" key="1">
    <source>
        <dbReference type="SAM" id="Phobius"/>
    </source>
</evidence>
<dbReference type="EMBL" id="CADIKM010000002">
    <property type="protein sequence ID" value="CAB3779104.1"/>
    <property type="molecule type" value="Genomic_DNA"/>
</dbReference>
<name>A0A6S7AVI5_9BURK</name>
<keyword evidence="4" id="KW-1185">Reference proteome</keyword>
<gene>
    <name evidence="3" type="ORF">LMG28138_00791</name>
</gene>
<feature type="transmembrane region" description="Helical" evidence="1">
    <location>
        <begin position="6"/>
        <end position="23"/>
    </location>
</feature>
<dbReference type="InterPro" id="IPR003848">
    <property type="entry name" value="DUF218"/>
</dbReference>
<dbReference type="Gene3D" id="3.40.50.620">
    <property type="entry name" value="HUPs"/>
    <property type="match status" value="1"/>
</dbReference>
<dbReference type="GO" id="GO:0043164">
    <property type="term" value="P:Gram-negative-bacterium-type cell wall biogenesis"/>
    <property type="evidence" value="ECO:0007669"/>
    <property type="project" value="TreeGrafter"/>
</dbReference>
<keyword evidence="1" id="KW-0472">Membrane</keyword>
<accession>A0A6S7AVI5</accession>
<dbReference type="InterPro" id="IPR051599">
    <property type="entry name" value="Cell_Envelope_Assoc"/>
</dbReference>
<evidence type="ECO:0000313" key="3">
    <source>
        <dbReference type="EMBL" id="CAB3779104.1"/>
    </source>
</evidence>
<dbReference type="PANTHER" id="PTHR30336">
    <property type="entry name" value="INNER MEMBRANE PROTEIN, PROBABLE PERMEASE"/>
    <property type="match status" value="1"/>
</dbReference>
<evidence type="ECO:0000259" key="2">
    <source>
        <dbReference type="Pfam" id="PF02698"/>
    </source>
</evidence>
<dbReference type="Proteomes" id="UP000494115">
    <property type="component" value="Unassembled WGS sequence"/>
</dbReference>
<dbReference type="GO" id="GO:0005886">
    <property type="term" value="C:plasma membrane"/>
    <property type="evidence" value="ECO:0007669"/>
    <property type="project" value="TreeGrafter"/>
</dbReference>
<dbReference type="InterPro" id="IPR014729">
    <property type="entry name" value="Rossmann-like_a/b/a_fold"/>
</dbReference>
<dbReference type="PANTHER" id="PTHR30336:SF4">
    <property type="entry name" value="ENVELOPE BIOGENESIS FACTOR ELYC"/>
    <property type="match status" value="1"/>
</dbReference>
<protein>
    <recommendedName>
        <fullName evidence="2">DUF218 domain-containing protein</fullName>
    </recommendedName>
</protein>
<dbReference type="AlphaFoldDB" id="A0A6S7AVI5"/>
<dbReference type="GO" id="GO:0000270">
    <property type="term" value="P:peptidoglycan metabolic process"/>
    <property type="evidence" value="ECO:0007669"/>
    <property type="project" value="TreeGrafter"/>
</dbReference>